<evidence type="ECO:0000313" key="4">
    <source>
        <dbReference type="Proteomes" id="UP000460272"/>
    </source>
</evidence>
<comment type="function">
    <text evidence="2">Antitoxin component of a type II toxin-antitoxin (TA) system.</text>
</comment>
<dbReference type="AlphaFoldDB" id="A0A6P2BWY8"/>
<dbReference type="Gene3D" id="3.40.1620.10">
    <property type="entry name" value="YefM-like domain"/>
    <property type="match status" value="1"/>
</dbReference>
<gene>
    <name evidence="3" type="ORF">EAS64_22670</name>
</gene>
<dbReference type="Pfam" id="PF02604">
    <property type="entry name" value="PhdYeFM_antitox"/>
    <property type="match status" value="1"/>
</dbReference>
<comment type="caution">
    <text evidence="3">The sequence shown here is derived from an EMBL/GenBank/DDBJ whole genome shotgun (WGS) entry which is preliminary data.</text>
</comment>
<dbReference type="NCBIfam" id="TIGR01552">
    <property type="entry name" value="phd_fam"/>
    <property type="match status" value="1"/>
</dbReference>
<name>A0A6P2BWY8_9ACTN</name>
<evidence type="ECO:0000313" key="3">
    <source>
        <dbReference type="EMBL" id="TVZ03237.1"/>
    </source>
</evidence>
<organism evidence="3 4">
    <name type="scientific">Trebonia kvetii</name>
    <dbReference type="NCBI Taxonomy" id="2480626"/>
    <lineage>
        <taxon>Bacteria</taxon>
        <taxon>Bacillati</taxon>
        <taxon>Actinomycetota</taxon>
        <taxon>Actinomycetes</taxon>
        <taxon>Streptosporangiales</taxon>
        <taxon>Treboniaceae</taxon>
        <taxon>Trebonia</taxon>
    </lineage>
</organism>
<dbReference type="InterPro" id="IPR036165">
    <property type="entry name" value="YefM-like_sf"/>
</dbReference>
<dbReference type="OrthoDB" id="4419580at2"/>
<sequence length="89" mass="9710">MRTISHRELRNNSSEILRAVSAGETIEVTNHGEVAAVLMPPGLTVYERLVIAGKVRVPQADRPIDLRTVPRAVAPISTSDIIADLRGDR</sequence>
<evidence type="ECO:0000256" key="2">
    <source>
        <dbReference type="RuleBase" id="RU362080"/>
    </source>
</evidence>
<dbReference type="SUPFAM" id="SSF143120">
    <property type="entry name" value="YefM-like"/>
    <property type="match status" value="1"/>
</dbReference>
<proteinExistence type="inferred from homology"/>
<accession>A0A6P2BWY8</accession>
<dbReference type="Proteomes" id="UP000460272">
    <property type="component" value="Unassembled WGS sequence"/>
</dbReference>
<evidence type="ECO:0000256" key="1">
    <source>
        <dbReference type="ARBA" id="ARBA00009981"/>
    </source>
</evidence>
<keyword evidence="4" id="KW-1185">Reference proteome</keyword>
<comment type="similarity">
    <text evidence="1 2">Belongs to the phD/YefM antitoxin family.</text>
</comment>
<reference evidence="3 4" key="1">
    <citation type="submission" date="2018-11" db="EMBL/GenBank/DDBJ databases">
        <title>Trebonia kvetii gen.nov., sp.nov., a novel acidophilic actinobacterium, and proposal of the new actinobacterial family Treboniaceae fam. nov.</title>
        <authorList>
            <person name="Rapoport D."/>
            <person name="Sagova-Mareckova M."/>
            <person name="Sedlacek I."/>
            <person name="Provaznik J."/>
            <person name="Kralova S."/>
            <person name="Pavlinic D."/>
            <person name="Benes V."/>
            <person name="Kopecky J."/>
        </authorList>
    </citation>
    <scope>NUCLEOTIDE SEQUENCE [LARGE SCALE GENOMIC DNA]</scope>
    <source>
        <strain evidence="3 4">15Tr583</strain>
    </source>
</reference>
<dbReference type="InterPro" id="IPR006442">
    <property type="entry name" value="Antitoxin_Phd/YefM"/>
</dbReference>
<dbReference type="EMBL" id="RPFW01000004">
    <property type="protein sequence ID" value="TVZ03237.1"/>
    <property type="molecule type" value="Genomic_DNA"/>
</dbReference>
<protein>
    <recommendedName>
        <fullName evidence="2">Antitoxin</fullName>
    </recommendedName>
</protein>
<dbReference type="RefSeq" id="WP_145855812.1">
    <property type="nucleotide sequence ID" value="NZ_RPFW01000004.1"/>
</dbReference>